<keyword evidence="1" id="KW-0812">Transmembrane</keyword>
<evidence type="ECO:0000313" key="3">
    <source>
        <dbReference type="Proteomes" id="UP001175228"/>
    </source>
</evidence>
<dbReference type="EMBL" id="JAUEPU010000028">
    <property type="protein sequence ID" value="KAK0492754.1"/>
    <property type="molecule type" value="Genomic_DNA"/>
</dbReference>
<evidence type="ECO:0000256" key="1">
    <source>
        <dbReference type="SAM" id="Phobius"/>
    </source>
</evidence>
<evidence type="ECO:0000313" key="2">
    <source>
        <dbReference type="EMBL" id="KAK0492754.1"/>
    </source>
</evidence>
<gene>
    <name evidence="2" type="ORF">EDD18DRAFT_1182497</name>
</gene>
<feature type="transmembrane region" description="Helical" evidence="1">
    <location>
        <begin position="33"/>
        <end position="53"/>
    </location>
</feature>
<dbReference type="Proteomes" id="UP001175228">
    <property type="component" value="Unassembled WGS sequence"/>
</dbReference>
<proteinExistence type="predicted"/>
<name>A0AA39PZZ2_9AGAR</name>
<keyword evidence="1" id="KW-0472">Membrane</keyword>
<comment type="caution">
    <text evidence="2">The sequence shown here is derived from an EMBL/GenBank/DDBJ whole genome shotgun (WGS) entry which is preliminary data.</text>
</comment>
<organism evidence="2 3">
    <name type="scientific">Armillaria luteobubalina</name>
    <dbReference type="NCBI Taxonomy" id="153913"/>
    <lineage>
        <taxon>Eukaryota</taxon>
        <taxon>Fungi</taxon>
        <taxon>Dikarya</taxon>
        <taxon>Basidiomycota</taxon>
        <taxon>Agaricomycotina</taxon>
        <taxon>Agaricomycetes</taxon>
        <taxon>Agaricomycetidae</taxon>
        <taxon>Agaricales</taxon>
        <taxon>Marasmiineae</taxon>
        <taxon>Physalacriaceae</taxon>
        <taxon>Armillaria</taxon>
    </lineage>
</organism>
<keyword evidence="1" id="KW-1133">Transmembrane helix</keyword>
<feature type="transmembrane region" description="Helical" evidence="1">
    <location>
        <begin position="65"/>
        <end position="88"/>
    </location>
</feature>
<protein>
    <submittedName>
        <fullName evidence="2">Uncharacterized protein</fullName>
    </submittedName>
</protein>
<keyword evidence="3" id="KW-1185">Reference proteome</keyword>
<sequence>MRYTHVPRCYTNIRRRLPFLSHSVIATEVRTTYSYIIHPWLTVLHSLILWCIYFNDGQVMDISSIYLFSSAYPFFVTFRTHLVAYIPFSWPFGCIQRAYTHCVVFSNPRYTTTSLWAPYKCLAALLIAQCCMNHRRRCRCCHLPRITLFPGSWSR</sequence>
<accession>A0AA39PZZ2</accession>
<dbReference type="AlphaFoldDB" id="A0AA39PZZ2"/>
<reference evidence="2" key="1">
    <citation type="submission" date="2023-06" db="EMBL/GenBank/DDBJ databases">
        <authorList>
            <consortium name="Lawrence Berkeley National Laboratory"/>
            <person name="Ahrendt S."/>
            <person name="Sahu N."/>
            <person name="Indic B."/>
            <person name="Wong-Bajracharya J."/>
            <person name="Merenyi Z."/>
            <person name="Ke H.-M."/>
            <person name="Monk M."/>
            <person name="Kocsube S."/>
            <person name="Drula E."/>
            <person name="Lipzen A."/>
            <person name="Balint B."/>
            <person name="Henrissat B."/>
            <person name="Andreopoulos B."/>
            <person name="Martin F.M."/>
            <person name="Harder C.B."/>
            <person name="Rigling D."/>
            <person name="Ford K.L."/>
            <person name="Foster G.D."/>
            <person name="Pangilinan J."/>
            <person name="Papanicolaou A."/>
            <person name="Barry K."/>
            <person name="LaButti K."/>
            <person name="Viragh M."/>
            <person name="Koriabine M."/>
            <person name="Yan M."/>
            <person name="Riley R."/>
            <person name="Champramary S."/>
            <person name="Plett K.L."/>
            <person name="Tsai I.J."/>
            <person name="Slot J."/>
            <person name="Sipos G."/>
            <person name="Plett J."/>
            <person name="Nagy L.G."/>
            <person name="Grigoriev I.V."/>
        </authorList>
    </citation>
    <scope>NUCLEOTIDE SEQUENCE</scope>
    <source>
        <strain evidence="2">HWK02</strain>
    </source>
</reference>